<evidence type="ECO:0000256" key="2">
    <source>
        <dbReference type="ARBA" id="ARBA00022475"/>
    </source>
</evidence>
<evidence type="ECO:0000313" key="13">
    <source>
        <dbReference type="Proteomes" id="UP001168380"/>
    </source>
</evidence>
<feature type="transmembrane region" description="Helical" evidence="10">
    <location>
        <begin position="201"/>
        <end position="219"/>
    </location>
</feature>
<dbReference type="SMART" id="SM00283">
    <property type="entry name" value="MA"/>
    <property type="match status" value="1"/>
</dbReference>
<feature type="compositionally biased region" description="Basic and acidic residues" evidence="9">
    <location>
        <begin position="331"/>
        <end position="346"/>
    </location>
</feature>
<keyword evidence="4 10" id="KW-1133">Transmembrane helix</keyword>
<feature type="region of interest" description="Disordered" evidence="9">
    <location>
        <begin position="317"/>
        <end position="346"/>
    </location>
</feature>
<keyword evidence="3 10" id="KW-0812">Transmembrane</keyword>
<keyword evidence="6 8" id="KW-0807">Transducer</keyword>
<dbReference type="SUPFAM" id="SSF58104">
    <property type="entry name" value="Methyl-accepting chemotaxis protein (MCP) signaling domain"/>
    <property type="match status" value="1"/>
</dbReference>
<keyword evidence="5 10" id="KW-0472">Membrane</keyword>
<dbReference type="Proteomes" id="UP001168380">
    <property type="component" value="Unassembled WGS sequence"/>
</dbReference>
<proteinExistence type="inferred from homology"/>
<comment type="caution">
    <text evidence="12">The sequence shown here is derived from an EMBL/GenBank/DDBJ whole genome shotgun (WGS) entry which is preliminary data.</text>
</comment>
<dbReference type="InterPro" id="IPR033480">
    <property type="entry name" value="sCache_2"/>
</dbReference>
<evidence type="ECO:0000256" key="5">
    <source>
        <dbReference type="ARBA" id="ARBA00023136"/>
    </source>
</evidence>
<evidence type="ECO:0000313" key="12">
    <source>
        <dbReference type="EMBL" id="MDO3383594.1"/>
    </source>
</evidence>
<organism evidence="12 13">
    <name type="scientific">Gilvimarinus algae</name>
    <dbReference type="NCBI Taxonomy" id="3058037"/>
    <lineage>
        <taxon>Bacteria</taxon>
        <taxon>Pseudomonadati</taxon>
        <taxon>Pseudomonadota</taxon>
        <taxon>Gammaproteobacteria</taxon>
        <taxon>Cellvibrionales</taxon>
        <taxon>Cellvibrionaceae</taxon>
        <taxon>Gilvimarinus</taxon>
    </lineage>
</organism>
<dbReference type="InterPro" id="IPR004089">
    <property type="entry name" value="MCPsignal_dom"/>
</dbReference>
<dbReference type="Gene3D" id="1.10.287.950">
    <property type="entry name" value="Methyl-accepting chemotaxis protein"/>
    <property type="match status" value="1"/>
</dbReference>
<evidence type="ECO:0000259" key="11">
    <source>
        <dbReference type="PROSITE" id="PS50111"/>
    </source>
</evidence>
<feature type="compositionally biased region" description="Polar residues" evidence="9">
    <location>
        <begin position="317"/>
        <end position="326"/>
    </location>
</feature>
<keyword evidence="13" id="KW-1185">Reference proteome</keyword>
<dbReference type="InterPro" id="IPR004090">
    <property type="entry name" value="Chemotax_Me-accpt_rcpt"/>
</dbReference>
<reference evidence="12" key="1">
    <citation type="submission" date="2023-07" db="EMBL/GenBank/DDBJ databases">
        <title>Gilvimarinus algae sp. nov., isolated from the surface of Kelp.</title>
        <authorList>
            <person name="Sun Y.Y."/>
            <person name="Gong Y."/>
            <person name="Du Z.J."/>
        </authorList>
    </citation>
    <scope>NUCLEOTIDE SEQUENCE</scope>
    <source>
        <strain evidence="12">SDUM040014</strain>
    </source>
</reference>
<evidence type="ECO:0000256" key="10">
    <source>
        <dbReference type="SAM" id="Phobius"/>
    </source>
</evidence>
<dbReference type="SMART" id="SM01049">
    <property type="entry name" value="Cache_2"/>
    <property type="match status" value="1"/>
</dbReference>
<dbReference type="PROSITE" id="PS50111">
    <property type="entry name" value="CHEMOTAXIS_TRANSDUC_2"/>
    <property type="match status" value="1"/>
</dbReference>
<name>A0ABT8THM2_9GAMM</name>
<dbReference type="Gene3D" id="3.30.450.20">
    <property type="entry name" value="PAS domain"/>
    <property type="match status" value="1"/>
</dbReference>
<dbReference type="PRINTS" id="PR00260">
    <property type="entry name" value="CHEMTRNSDUCR"/>
</dbReference>
<evidence type="ECO:0000256" key="6">
    <source>
        <dbReference type="ARBA" id="ARBA00023224"/>
    </source>
</evidence>
<accession>A0ABT8THM2</accession>
<evidence type="ECO:0000256" key="8">
    <source>
        <dbReference type="PROSITE-ProRule" id="PRU00284"/>
    </source>
</evidence>
<dbReference type="Pfam" id="PF17200">
    <property type="entry name" value="sCache_2"/>
    <property type="match status" value="1"/>
</dbReference>
<protein>
    <submittedName>
        <fullName evidence="12">Methyl-accepting chemotaxis protein</fullName>
    </submittedName>
</protein>
<evidence type="ECO:0000256" key="4">
    <source>
        <dbReference type="ARBA" id="ARBA00022989"/>
    </source>
</evidence>
<dbReference type="PANTHER" id="PTHR32089">
    <property type="entry name" value="METHYL-ACCEPTING CHEMOTAXIS PROTEIN MCPB"/>
    <property type="match status" value="1"/>
</dbReference>
<dbReference type="EMBL" id="JAULRT010000062">
    <property type="protein sequence ID" value="MDO3383594.1"/>
    <property type="molecule type" value="Genomic_DNA"/>
</dbReference>
<comment type="similarity">
    <text evidence="7">Belongs to the methyl-accepting chemotaxis (MCP) protein family.</text>
</comment>
<dbReference type="Pfam" id="PF00015">
    <property type="entry name" value="MCPsignal"/>
    <property type="match status" value="1"/>
</dbReference>
<evidence type="ECO:0000256" key="3">
    <source>
        <dbReference type="ARBA" id="ARBA00022692"/>
    </source>
</evidence>
<feature type="domain" description="Methyl-accepting transducer" evidence="11">
    <location>
        <begin position="280"/>
        <end position="516"/>
    </location>
</feature>
<evidence type="ECO:0000256" key="9">
    <source>
        <dbReference type="SAM" id="MobiDB-lite"/>
    </source>
</evidence>
<dbReference type="RefSeq" id="WP_302714467.1">
    <property type="nucleotide sequence ID" value="NZ_JAULRT010000062.1"/>
</dbReference>
<keyword evidence="2" id="KW-1003">Cell membrane</keyword>
<comment type="subcellular location">
    <subcellularLocation>
        <location evidence="1">Cell membrane</location>
        <topology evidence="1">Multi-pass membrane protein</topology>
    </subcellularLocation>
</comment>
<evidence type="ECO:0000256" key="7">
    <source>
        <dbReference type="ARBA" id="ARBA00029447"/>
    </source>
</evidence>
<feature type="transmembrane region" description="Helical" evidence="10">
    <location>
        <begin position="20"/>
        <end position="41"/>
    </location>
</feature>
<evidence type="ECO:0000256" key="1">
    <source>
        <dbReference type="ARBA" id="ARBA00004651"/>
    </source>
</evidence>
<dbReference type="PANTHER" id="PTHR32089:SF119">
    <property type="entry name" value="METHYL-ACCEPTING CHEMOTAXIS PROTEIN CTPL"/>
    <property type="match status" value="1"/>
</dbReference>
<gene>
    <name evidence="12" type="ORF">QWI16_15540</name>
</gene>
<sequence length="552" mass="60227">MKNNRRCHEVAGMTLRFKMWVLTSLILAGLLVIVSVGLYTLRQATSQDNEARVKQLLSSTYATVVEMEQLAAEGALSDEQAQSIAARILQNNIYHDSEYVYVADRELNFVAAPLDPQLHGTSFHEFKDADNKSVGDIMLRAVQSADGDLAKYPWNQRQADGSVEEKLSIAKRTPRWGWVVGTGIGFNEVNARFWDSAGDQLIICIVIILLIVVPVHLAVSGIQKGLGGELKEVLALVRKVSSGDLTENDQIHNAPQDSIYASVLRMRHALREMMTAMRQAAQTLDGISDSIVEKAQTSTAMAEDQSTTTAKIASSAEEFNQQTRHAMSQAEEARDQTHSASKTSEHGRLLISNAVARFTDIDQSVTVTQQSIDTLASKIDSISAVVSVISAVAEQTNLLALNAAIEAARAGEQGRGFAVVADEVRQLASRTTQATGEISDSISAVQQSSRESKKHMDAMVSELREGIEQTKEGGKTVESIREETRIVEDIVSHIRQAMSEHVEASGLILEYVSQVEQLSISAKEAAQGTLNTSRQIRDAAHGLSQQLDQFTL</sequence>